<dbReference type="Gene3D" id="1.10.357.10">
    <property type="entry name" value="Tetracycline Repressor, domain 2"/>
    <property type="match status" value="1"/>
</dbReference>
<sequence>MNGKAARTPQSDMSVSGGRTRNPRGQGDRLRGEILAAASRLLSELGGEQAVTIRGVARAAGIAPASIYEHFADKSALIDGLVVHDHDRLADALGEAGSAHDARQALTDQMHAYCRFAVENPSHYRLLLTRRKALRDSASLTPILASVSENFERCAKNGYPLRMSPDRAAQMVFVGTHGRVALFHTSDSEDDLATVLAFADELIGLMFLSGADQ</sequence>
<gene>
    <name evidence="7" type="ORF">GCM10023318_21570</name>
</gene>
<feature type="region of interest" description="Disordered" evidence="5">
    <location>
        <begin position="1"/>
        <end position="28"/>
    </location>
</feature>
<dbReference type="InterPro" id="IPR001647">
    <property type="entry name" value="HTH_TetR"/>
</dbReference>
<evidence type="ECO:0000256" key="4">
    <source>
        <dbReference type="PROSITE-ProRule" id="PRU00335"/>
    </source>
</evidence>
<evidence type="ECO:0000313" key="8">
    <source>
        <dbReference type="Proteomes" id="UP001500603"/>
    </source>
</evidence>
<feature type="domain" description="HTH tetR-type" evidence="6">
    <location>
        <begin position="28"/>
        <end position="89"/>
    </location>
</feature>
<keyword evidence="8" id="KW-1185">Reference proteome</keyword>
<accession>A0ABP9K761</accession>
<dbReference type="EMBL" id="BAABJM010000002">
    <property type="protein sequence ID" value="GAA5050863.1"/>
    <property type="molecule type" value="Genomic_DNA"/>
</dbReference>
<dbReference type="InterPro" id="IPR009057">
    <property type="entry name" value="Homeodomain-like_sf"/>
</dbReference>
<organism evidence="7 8">
    <name type="scientific">Nocardia callitridis</name>
    <dbReference type="NCBI Taxonomy" id="648753"/>
    <lineage>
        <taxon>Bacteria</taxon>
        <taxon>Bacillati</taxon>
        <taxon>Actinomycetota</taxon>
        <taxon>Actinomycetes</taxon>
        <taxon>Mycobacteriales</taxon>
        <taxon>Nocardiaceae</taxon>
        <taxon>Nocardia</taxon>
    </lineage>
</organism>
<name>A0ABP9K761_9NOCA</name>
<dbReference type="PANTHER" id="PTHR30055">
    <property type="entry name" value="HTH-TYPE TRANSCRIPTIONAL REGULATOR RUTR"/>
    <property type="match status" value="1"/>
</dbReference>
<dbReference type="SUPFAM" id="SSF48498">
    <property type="entry name" value="Tetracyclin repressor-like, C-terminal domain"/>
    <property type="match status" value="1"/>
</dbReference>
<dbReference type="PROSITE" id="PS50977">
    <property type="entry name" value="HTH_TETR_2"/>
    <property type="match status" value="1"/>
</dbReference>
<evidence type="ECO:0000256" key="1">
    <source>
        <dbReference type="ARBA" id="ARBA00023015"/>
    </source>
</evidence>
<evidence type="ECO:0000256" key="5">
    <source>
        <dbReference type="SAM" id="MobiDB-lite"/>
    </source>
</evidence>
<dbReference type="InterPro" id="IPR050109">
    <property type="entry name" value="HTH-type_TetR-like_transc_reg"/>
</dbReference>
<evidence type="ECO:0000256" key="3">
    <source>
        <dbReference type="ARBA" id="ARBA00023163"/>
    </source>
</evidence>
<dbReference type="Proteomes" id="UP001500603">
    <property type="component" value="Unassembled WGS sequence"/>
</dbReference>
<keyword evidence="2 4" id="KW-0238">DNA-binding</keyword>
<dbReference type="Pfam" id="PF00440">
    <property type="entry name" value="TetR_N"/>
    <property type="match status" value="1"/>
</dbReference>
<dbReference type="SUPFAM" id="SSF46689">
    <property type="entry name" value="Homeodomain-like"/>
    <property type="match status" value="1"/>
</dbReference>
<feature type="DNA-binding region" description="H-T-H motif" evidence="4">
    <location>
        <begin position="52"/>
        <end position="71"/>
    </location>
</feature>
<evidence type="ECO:0000259" key="6">
    <source>
        <dbReference type="PROSITE" id="PS50977"/>
    </source>
</evidence>
<keyword evidence="3" id="KW-0804">Transcription</keyword>
<dbReference type="Pfam" id="PF13305">
    <property type="entry name" value="TetR_C_33"/>
    <property type="match status" value="1"/>
</dbReference>
<evidence type="ECO:0000313" key="7">
    <source>
        <dbReference type="EMBL" id="GAA5050863.1"/>
    </source>
</evidence>
<reference evidence="8" key="1">
    <citation type="journal article" date="2019" name="Int. J. Syst. Evol. Microbiol.">
        <title>The Global Catalogue of Microorganisms (GCM) 10K type strain sequencing project: providing services to taxonomists for standard genome sequencing and annotation.</title>
        <authorList>
            <consortium name="The Broad Institute Genomics Platform"/>
            <consortium name="The Broad Institute Genome Sequencing Center for Infectious Disease"/>
            <person name="Wu L."/>
            <person name="Ma J."/>
        </authorList>
    </citation>
    <scope>NUCLEOTIDE SEQUENCE [LARGE SCALE GENOMIC DNA]</scope>
    <source>
        <strain evidence="8">JCM 18298</strain>
    </source>
</reference>
<dbReference type="RefSeq" id="WP_345495110.1">
    <property type="nucleotide sequence ID" value="NZ_BAABJM010000002.1"/>
</dbReference>
<proteinExistence type="predicted"/>
<dbReference type="PANTHER" id="PTHR30055:SF234">
    <property type="entry name" value="HTH-TYPE TRANSCRIPTIONAL REGULATOR BETI"/>
    <property type="match status" value="1"/>
</dbReference>
<dbReference type="InterPro" id="IPR025996">
    <property type="entry name" value="MT1864/Rv1816-like_C"/>
</dbReference>
<protein>
    <submittedName>
        <fullName evidence="7">TetR/AcrR family transcriptional regulator</fullName>
    </submittedName>
</protein>
<feature type="compositionally biased region" description="Polar residues" evidence="5">
    <location>
        <begin position="8"/>
        <end position="19"/>
    </location>
</feature>
<keyword evidence="1" id="KW-0805">Transcription regulation</keyword>
<evidence type="ECO:0000256" key="2">
    <source>
        <dbReference type="ARBA" id="ARBA00023125"/>
    </source>
</evidence>
<dbReference type="InterPro" id="IPR036271">
    <property type="entry name" value="Tet_transcr_reg_TetR-rel_C_sf"/>
</dbReference>
<comment type="caution">
    <text evidence="7">The sequence shown here is derived from an EMBL/GenBank/DDBJ whole genome shotgun (WGS) entry which is preliminary data.</text>
</comment>